<protein>
    <recommendedName>
        <fullName evidence="7">Fibronectin type-II domain-containing protein</fullName>
    </recommendedName>
</protein>
<dbReference type="Gene3D" id="2.20.100.10">
    <property type="entry name" value="Thrombospondin type-1 (TSP1) repeat"/>
    <property type="match status" value="2"/>
</dbReference>
<evidence type="ECO:0000313" key="10">
    <source>
        <dbReference type="Proteomes" id="UP000215902"/>
    </source>
</evidence>
<feature type="chain" id="PRO_5011916230" description="Fibronectin type-II domain-containing protein" evidence="6">
    <location>
        <begin position="20"/>
        <end position="894"/>
    </location>
</feature>
<comment type="caution">
    <text evidence="3">Lacks conserved residue(s) required for the propagation of feature annotation.</text>
</comment>
<keyword evidence="5" id="KW-0472">Membrane</keyword>
<evidence type="ECO:0000256" key="2">
    <source>
        <dbReference type="ARBA" id="ARBA00023157"/>
    </source>
</evidence>
<dbReference type="InterPro" id="IPR036383">
    <property type="entry name" value="TSP1_rpt_sf"/>
</dbReference>
<evidence type="ECO:0000259" key="7">
    <source>
        <dbReference type="PROSITE" id="PS51092"/>
    </source>
</evidence>
<proteinExistence type="predicted"/>
<dbReference type="InterPro" id="IPR036943">
    <property type="entry name" value="FN_type2_sf"/>
</dbReference>
<dbReference type="Gene3D" id="2.10.10.10">
    <property type="entry name" value="Fibronectin, type II, collagen-binding"/>
    <property type="match status" value="3"/>
</dbReference>
<evidence type="ECO:0000256" key="3">
    <source>
        <dbReference type="PROSITE-ProRule" id="PRU00479"/>
    </source>
</evidence>
<dbReference type="OrthoDB" id="446173at2759"/>
<dbReference type="EMBL" id="NIVC01000094">
    <property type="protein sequence ID" value="PAA91165.1"/>
    <property type="molecule type" value="Genomic_DNA"/>
</dbReference>
<feature type="transmembrane region" description="Helical" evidence="5">
    <location>
        <begin position="830"/>
        <end position="853"/>
    </location>
</feature>
<feature type="compositionally biased region" description="Polar residues" evidence="4">
    <location>
        <begin position="861"/>
        <end position="873"/>
    </location>
</feature>
<keyword evidence="5" id="KW-1133">Transmembrane helix</keyword>
<keyword evidence="2 3" id="KW-1015">Disulfide bond</keyword>
<dbReference type="Pfam" id="PF00090">
    <property type="entry name" value="TSP_1"/>
    <property type="match status" value="2"/>
</dbReference>
<dbReference type="EMBL" id="NIVC01002808">
    <property type="protein sequence ID" value="PAA55111.1"/>
    <property type="molecule type" value="Genomic_DNA"/>
</dbReference>
<evidence type="ECO:0000256" key="5">
    <source>
        <dbReference type="SAM" id="Phobius"/>
    </source>
</evidence>
<feature type="signal peptide" evidence="6">
    <location>
        <begin position="1"/>
        <end position="19"/>
    </location>
</feature>
<dbReference type="PANTHER" id="PTHR22906">
    <property type="entry name" value="PROPERDIN"/>
    <property type="match status" value="1"/>
</dbReference>
<dbReference type="InterPro" id="IPR052065">
    <property type="entry name" value="Compl_asym_regulator"/>
</dbReference>
<sequence>MRPWVLILPLLLQLARVRAQCNPASSVPDPRVGVVDYPGTAGDSCYFPFTYGGRVFHECDGPYCDGSFCGYWCATSCNYPTDYSAWRFCRFMVADLAKPNCAALANMSSSTEIEVYGGSGSGTACYFPFMHDNVCYDDCIDTDGSGQFWCSTTDVMYHVATNKRFCRATRKGLRDSSCSRLNATAPVYLPQQIGNYSIALVQTDPTGNCTFPFYYKEKCYDDCTTVDAQAWDLPWCLTEKYYQPNKRTRVCPHYRKYKEVTGLALDWGFFYIREHTSCSSGGAACNSSWSPAGSAVPTTSAGSKRMALQSSAEPIEVMPQPNGLFILKLPLSCTDSNWRSLSIDGSEVGLEPISNEREFWDLRPTGTPGAFTVQSMRNSTRGMYLSHSSLSGTPVLSLSATSATQWRFEALSGLSKATLGLPCENPTRLNGSWCAWSEYFVSGSVSTRNRTCACPPAIRGLPCDGNSTEVASVVNGSWCGWSAWTEISDGYNTRSRLCNCSAPKNGGADCPGAGNETGLRVNGSWCDWSAFTVDPDGWGFRSRYCNCSAPQYGGLDCVGPSNDTGVAVNGSWCAWSSFSPADSSGLSSRTRVCNCSASQYGGSECVGASNETGPQVNGSWCNWSPFNVTHGQGTRRRSCNCRAPQFGGAACPGSSIETGPAVNGTWCSWSPFTVSGSLGVRTRACNCSAPQFGGSNCSGLGREEGPAVNGTWCAWSAYSSNGTHETRRRVCNCSAPQFGGSDCPGRGVEASSIVSGGWCSWSAWSVSGTGRSSRNRSCACPSASRLGAGCSGPDTETESGGGGGSSGRAHPAEPGEPGAAFNSLDSYSRLVAWSAVICLAMLTSTLTGLGLMLNRIVQSRRSVGSSTEASQQIRPKRPTPPIFSDYGSHSAYPG</sequence>
<keyword evidence="6" id="KW-0732">Signal</keyword>
<dbReference type="Pfam" id="PF00040">
    <property type="entry name" value="fn2"/>
    <property type="match status" value="2"/>
</dbReference>
<feature type="disulfide bond" evidence="3">
    <location>
        <begin position="139"/>
        <end position="166"/>
    </location>
</feature>
<evidence type="ECO:0000313" key="9">
    <source>
        <dbReference type="EMBL" id="PAA91165.1"/>
    </source>
</evidence>
<feature type="domain" description="Fibronectin type-II" evidence="7">
    <location>
        <begin position="204"/>
        <end position="253"/>
    </location>
</feature>
<keyword evidence="5" id="KW-0812">Transmembrane</keyword>
<dbReference type="Proteomes" id="UP000215902">
    <property type="component" value="Unassembled WGS sequence"/>
</dbReference>
<feature type="domain" description="Fibronectin type-II" evidence="7">
    <location>
        <begin position="40"/>
        <end position="91"/>
    </location>
</feature>
<dbReference type="PANTHER" id="PTHR22906:SF46">
    <property type="entry name" value="HEMICENTIN-1-LIKE"/>
    <property type="match status" value="1"/>
</dbReference>
<feature type="region of interest" description="Disordered" evidence="4">
    <location>
        <begin position="783"/>
        <end position="817"/>
    </location>
</feature>
<accession>A0A267GYT2</accession>
<gene>
    <name evidence="8" type="ORF">BOX15_Mlig014498g2</name>
    <name evidence="9" type="ORF">BOX15_Mlig014498g3</name>
</gene>
<dbReference type="STRING" id="282301.A0A267GYT2"/>
<dbReference type="InterPro" id="IPR013806">
    <property type="entry name" value="Kringle-like"/>
</dbReference>
<evidence type="ECO:0000313" key="8">
    <source>
        <dbReference type="EMBL" id="PAA55111.1"/>
    </source>
</evidence>
<feature type="domain" description="Fibronectin type-II" evidence="7">
    <location>
        <begin position="120"/>
        <end position="168"/>
    </location>
</feature>
<dbReference type="PROSITE" id="PS51092">
    <property type="entry name" value="FN2_2"/>
    <property type="match status" value="3"/>
</dbReference>
<feature type="region of interest" description="Disordered" evidence="4">
    <location>
        <begin position="861"/>
        <end position="894"/>
    </location>
</feature>
<reference evidence="9 10" key="1">
    <citation type="submission" date="2017-06" db="EMBL/GenBank/DDBJ databases">
        <title>A platform for efficient transgenesis in Macrostomum lignano, a flatworm model organism for stem cell research.</title>
        <authorList>
            <person name="Berezikov E."/>
        </authorList>
    </citation>
    <scope>NUCLEOTIDE SEQUENCE [LARGE SCALE GENOMIC DNA]</scope>
    <source>
        <strain evidence="9">DV1</strain>
        <tissue evidence="9">Whole organism</tissue>
    </source>
</reference>
<dbReference type="AlphaFoldDB" id="A0A267GYT2"/>
<dbReference type="SMART" id="SM00059">
    <property type="entry name" value="FN2"/>
    <property type="match status" value="3"/>
</dbReference>
<keyword evidence="1" id="KW-0677">Repeat</keyword>
<dbReference type="InterPro" id="IPR000562">
    <property type="entry name" value="FN_type2_dom"/>
</dbReference>
<dbReference type="PROSITE" id="PS50092">
    <property type="entry name" value="TSP1"/>
    <property type="match status" value="1"/>
</dbReference>
<comment type="caution">
    <text evidence="9">The sequence shown here is derived from an EMBL/GenBank/DDBJ whole genome shotgun (WGS) entry which is preliminary data.</text>
</comment>
<dbReference type="InterPro" id="IPR000884">
    <property type="entry name" value="TSP1_rpt"/>
</dbReference>
<keyword evidence="10" id="KW-1185">Reference proteome</keyword>
<name>A0A267GYT2_9PLAT</name>
<dbReference type="SUPFAM" id="SSF57440">
    <property type="entry name" value="Kringle-like"/>
    <property type="match status" value="3"/>
</dbReference>
<organism evidence="9 10">
    <name type="scientific">Macrostomum lignano</name>
    <dbReference type="NCBI Taxonomy" id="282301"/>
    <lineage>
        <taxon>Eukaryota</taxon>
        <taxon>Metazoa</taxon>
        <taxon>Spiralia</taxon>
        <taxon>Lophotrochozoa</taxon>
        <taxon>Platyhelminthes</taxon>
        <taxon>Rhabditophora</taxon>
        <taxon>Macrostomorpha</taxon>
        <taxon>Macrostomida</taxon>
        <taxon>Macrostomidae</taxon>
        <taxon>Macrostomum</taxon>
    </lineage>
</organism>
<evidence type="ECO:0000256" key="1">
    <source>
        <dbReference type="ARBA" id="ARBA00022737"/>
    </source>
</evidence>
<evidence type="ECO:0000256" key="6">
    <source>
        <dbReference type="SAM" id="SignalP"/>
    </source>
</evidence>
<evidence type="ECO:0000256" key="4">
    <source>
        <dbReference type="SAM" id="MobiDB-lite"/>
    </source>
</evidence>